<dbReference type="Proteomes" id="UP000094444">
    <property type="component" value="Unassembled WGS sequence"/>
</dbReference>
<protein>
    <submittedName>
        <fullName evidence="1">Uncharacterized protein</fullName>
    </submittedName>
</protein>
<proteinExistence type="predicted"/>
<name>A0A2P5HWL8_DIAHE</name>
<evidence type="ECO:0000313" key="1">
    <source>
        <dbReference type="EMBL" id="POS74626.1"/>
    </source>
</evidence>
<dbReference type="PANTHER" id="PTHR38696">
    <property type="entry name" value="MEDIATOR OF RNA POLYMERASE II TRANSCRIPTION SUBUNIT 13"/>
    <property type="match status" value="1"/>
</dbReference>
<sequence length="297" mass="32855">MNKDKSLGKPSAGRAPPPMAVEATALAESSRDELSFQTRFACITLNRDDRIRLINFNAREVSALVGVLGSVWPIQDVRVCGGAEEIKLQGFPWMERSNGDDQARRLVRRMLEALYDMGWVLLAAMDVSRGGYGKGDAPHTDSLVFRYENPPPPACDWLSISFDRTDKMKIVDAPPGDLAEALIAEFKANYRLKSHELQDGRLKLKFHGNRWQASGEESVMSRMLLLSLVGILENFGYSVYASVDQVNGSGLEADVLIVKRMKGWKSGMPTWHQGRTTTCLNYAKDVEATETASPAAS</sequence>
<dbReference type="InParanoid" id="A0A2P5HWL8"/>
<dbReference type="OrthoDB" id="58379at2759"/>
<evidence type="ECO:0000313" key="2">
    <source>
        <dbReference type="Proteomes" id="UP000094444"/>
    </source>
</evidence>
<dbReference type="AlphaFoldDB" id="A0A2P5HWL8"/>
<keyword evidence="2" id="KW-1185">Reference proteome</keyword>
<organism evidence="1 2">
    <name type="scientific">Diaporthe helianthi</name>
    <dbReference type="NCBI Taxonomy" id="158607"/>
    <lineage>
        <taxon>Eukaryota</taxon>
        <taxon>Fungi</taxon>
        <taxon>Dikarya</taxon>
        <taxon>Ascomycota</taxon>
        <taxon>Pezizomycotina</taxon>
        <taxon>Sordariomycetes</taxon>
        <taxon>Sordariomycetidae</taxon>
        <taxon>Diaporthales</taxon>
        <taxon>Diaporthaceae</taxon>
        <taxon>Diaporthe</taxon>
    </lineage>
</organism>
<accession>A0A2P5HWL8</accession>
<gene>
    <name evidence="1" type="ORF">DHEL01_v206979</name>
</gene>
<dbReference type="STRING" id="158607.A0A2P5HWL8"/>
<reference evidence="1" key="1">
    <citation type="submission" date="2017-09" db="EMBL/GenBank/DDBJ databases">
        <title>Polyketide synthases of a Diaporthe helianthi virulent isolate.</title>
        <authorList>
            <person name="Baroncelli R."/>
        </authorList>
    </citation>
    <scope>NUCLEOTIDE SEQUENCE [LARGE SCALE GENOMIC DNA]</scope>
    <source>
        <strain evidence="1">7/96</strain>
    </source>
</reference>
<comment type="caution">
    <text evidence="1">The sequence shown here is derived from an EMBL/GenBank/DDBJ whole genome shotgun (WGS) entry which is preliminary data.</text>
</comment>
<dbReference type="PANTHER" id="PTHR38696:SF1">
    <property type="entry name" value="MEDIATOR OF RNA POLYMERASE II TRANSCRIPTION SUBUNIT 13"/>
    <property type="match status" value="1"/>
</dbReference>
<dbReference type="EMBL" id="MAVT02000601">
    <property type="protein sequence ID" value="POS74626.1"/>
    <property type="molecule type" value="Genomic_DNA"/>
</dbReference>